<keyword evidence="2" id="KW-1133">Transmembrane helix</keyword>
<dbReference type="Proteomes" id="UP000319514">
    <property type="component" value="Unassembled WGS sequence"/>
</dbReference>
<comment type="caution">
    <text evidence="3">The sequence shown here is derived from an EMBL/GenBank/DDBJ whole genome shotgun (WGS) entry which is preliminary data.</text>
</comment>
<evidence type="ECO:0000313" key="4">
    <source>
        <dbReference type="Proteomes" id="UP000319514"/>
    </source>
</evidence>
<reference evidence="3 4" key="1">
    <citation type="submission" date="2019-06" db="EMBL/GenBank/DDBJ databases">
        <title>Sequencing the genomes of 1000 actinobacteria strains.</title>
        <authorList>
            <person name="Klenk H.-P."/>
        </authorList>
    </citation>
    <scope>NUCLEOTIDE SEQUENCE [LARGE SCALE GENOMIC DNA]</scope>
    <source>
        <strain evidence="3 4">DSM 18082</strain>
    </source>
</reference>
<evidence type="ECO:0000256" key="2">
    <source>
        <dbReference type="SAM" id="Phobius"/>
    </source>
</evidence>
<gene>
    <name evidence="3" type="ORF">FB474_1508</name>
</gene>
<accession>A0A542ZIH3</accession>
<feature type="region of interest" description="Disordered" evidence="1">
    <location>
        <begin position="1"/>
        <end position="38"/>
    </location>
</feature>
<name>A0A542ZIH3_9MICO</name>
<evidence type="ECO:0000313" key="3">
    <source>
        <dbReference type="EMBL" id="TQL60126.1"/>
    </source>
</evidence>
<keyword evidence="4" id="KW-1185">Reference proteome</keyword>
<feature type="compositionally biased region" description="Low complexity" evidence="1">
    <location>
        <begin position="11"/>
        <end position="25"/>
    </location>
</feature>
<evidence type="ECO:0000256" key="1">
    <source>
        <dbReference type="SAM" id="MobiDB-lite"/>
    </source>
</evidence>
<sequence length="245" mass="26142">MSSQRRRRRFATTARGTSRPAPAAAADRRRGPNAGRSRVRAVLKQLRRSWTRRAASWAHAVGRGLWWTRRHIAAALTRLYLLIRPSLLPALRYNRAIKDLDPQSIPPSGGAANLDAAGVLYQTEAARMTGLTTKAAGALAAQALIAAALVTISAPGNVQKAVVYASIVYLVCGLAAAVATQLPRRVWAISVADVEGDDPARAMLDVVRLNRPLAGRLANFVTSSVCDTARALFALVLALAVGLPK</sequence>
<keyword evidence="2" id="KW-0812">Transmembrane</keyword>
<feature type="transmembrane region" description="Helical" evidence="2">
    <location>
        <begin position="135"/>
        <end position="155"/>
    </location>
</feature>
<protein>
    <submittedName>
        <fullName evidence="3">Uncharacterized protein</fullName>
    </submittedName>
</protein>
<dbReference type="AlphaFoldDB" id="A0A542ZIH3"/>
<feature type="transmembrane region" description="Helical" evidence="2">
    <location>
        <begin position="161"/>
        <end position="180"/>
    </location>
</feature>
<dbReference type="EMBL" id="VFOQ01000001">
    <property type="protein sequence ID" value="TQL60126.1"/>
    <property type="molecule type" value="Genomic_DNA"/>
</dbReference>
<keyword evidence="2" id="KW-0472">Membrane</keyword>
<feature type="compositionally biased region" description="Basic residues" evidence="1">
    <location>
        <begin position="1"/>
        <end position="10"/>
    </location>
</feature>
<proteinExistence type="predicted"/>
<organism evidence="3 4">
    <name type="scientific">Oryzihumus leptocrescens</name>
    <dbReference type="NCBI Taxonomy" id="297536"/>
    <lineage>
        <taxon>Bacteria</taxon>
        <taxon>Bacillati</taxon>
        <taxon>Actinomycetota</taxon>
        <taxon>Actinomycetes</taxon>
        <taxon>Micrococcales</taxon>
        <taxon>Intrasporangiaceae</taxon>
        <taxon>Oryzihumus</taxon>
    </lineage>
</organism>